<dbReference type="Proteomes" id="UP001215956">
    <property type="component" value="Unassembled WGS sequence"/>
</dbReference>
<dbReference type="SUPFAM" id="SSF54786">
    <property type="entry name" value="YcfA/nrd intein domain"/>
    <property type="match status" value="1"/>
</dbReference>
<keyword evidence="6" id="KW-0346">Stress response</keyword>
<dbReference type="Pfam" id="PF07927">
    <property type="entry name" value="HicA_toxin"/>
    <property type="match status" value="1"/>
</dbReference>
<organism evidence="7 8">
    <name type="scientific">Candidatus Methanocrinis alkalitolerans</name>
    <dbReference type="NCBI Taxonomy" id="3033395"/>
    <lineage>
        <taxon>Archaea</taxon>
        <taxon>Methanobacteriati</taxon>
        <taxon>Methanobacteriota</taxon>
        <taxon>Stenosarchaea group</taxon>
        <taxon>Methanomicrobia</taxon>
        <taxon>Methanotrichales</taxon>
        <taxon>Methanotrichaceae</taxon>
        <taxon>Methanocrinis</taxon>
    </lineage>
</organism>
<sequence>MSKLRTVSGEAAVKILCNKFDFEISGRTGSHVRLSKMTHDGKVGTVVPMHRELKIGTLKGVLKLAKVDEDEFAEYL</sequence>
<protein>
    <submittedName>
        <fullName evidence="7">Type II toxin-antitoxin system HicA family toxin</fullName>
    </submittedName>
</protein>
<dbReference type="InterPro" id="IPR012933">
    <property type="entry name" value="HicA_mRNA_interferase"/>
</dbReference>
<keyword evidence="2" id="KW-0540">Nuclease</keyword>
<comment type="caution">
    <text evidence="7">The sequence shown here is derived from an EMBL/GenBank/DDBJ whole genome shotgun (WGS) entry which is preliminary data.</text>
</comment>
<dbReference type="Gene3D" id="3.30.920.30">
    <property type="entry name" value="Hypothetical protein"/>
    <property type="match status" value="1"/>
</dbReference>
<accession>A0ABT5XBD8</accession>
<evidence type="ECO:0000256" key="3">
    <source>
        <dbReference type="ARBA" id="ARBA00022759"/>
    </source>
</evidence>
<keyword evidence="5" id="KW-0694">RNA-binding</keyword>
<keyword evidence="3" id="KW-0255">Endonuclease</keyword>
<evidence type="ECO:0000256" key="2">
    <source>
        <dbReference type="ARBA" id="ARBA00022722"/>
    </source>
</evidence>
<evidence type="ECO:0000313" key="7">
    <source>
        <dbReference type="EMBL" id="MDF0591985.1"/>
    </source>
</evidence>
<evidence type="ECO:0000256" key="6">
    <source>
        <dbReference type="ARBA" id="ARBA00023016"/>
    </source>
</evidence>
<name>A0ABT5XBD8_9EURY</name>
<reference evidence="7 8" key="1">
    <citation type="submission" date="2023-03" db="EMBL/GenBank/DDBJ databases">
        <title>Whole genome sequencing of Methanotrichaceae archaeon M04Ac.</title>
        <authorList>
            <person name="Khomyakova M.A."/>
            <person name="Merkel A.Y."/>
            <person name="Slobodkin A.I."/>
        </authorList>
    </citation>
    <scope>NUCLEOTIDE SEQUENCE [LARGE SCALE GENOMIC DNA]</scope>
    <source>
        <strain evidence="7 8">M04Ac</strain>
    </source>
</reference>
<evidence type="ECO:0000313" key="8">
    <source>
        <dbReference type="Proteomes" id="UP001215956"/>
    </source>
</evidence>
<keyword evidence="1" id="KW-1277">Toxin-antitoxin system</keyword>
<gene>
    <name evidence="7" type="ORF">P0O24_00085</name>
</gene>
<evidence type="ECO:0000256" key="1">
    <source>
        <dbReference type="ARBA" id="ARBA00022649"/>
    </source>
</evidence>
<keyword evidence="8" id="KW-1185">Reference proteome</keyword>
<evidence type="ECO:0000256" key="4">
    <source>
        <dbReference type="ARBA" id="ARBA00022801"/>
    </source>
</evidence>
<proteinExistence type="predicted"/>
<evidence type="ECO:0000256" key="5">
    <source>
        <dbReference type="ARBA" id="ARBA00022884"/>
    </source>
</evidence>
<dbReference type="EMBL" id="JARFPL010000001">
    <property type="protein sequence ID" value="MDF0591985.1"/>
    <property type="molecule type" value="Genomic_DNA"/>
</dbReference>
<dbReference type="RefSeq" id="WP_316967695.1">
    <property type="nucleotide sequence ID" value="NZ_JARFPL010000001.1"/>
</dbReference>
<dbReference type="InterPro" id="IPR038570">
    <property type="entry name" value="HicA_sf"/>
</dbReference>
<keyword evidence="4" id="KW-0378">Hydrolase</keyword>